<gene>
    <name evidence="1" type="ORF">QK289_07735</name>
</gene>
<sequence length="237" mass="26943">MNYTTLLFDIDHTLLDFDATERAALRQLFEDEQLEWTEEREARYRTINQSLWKALERGEVTRNEVITSRFVTFFAEQGRTVDGSQIDARYRTYLSRGTELIEGAIELLHVLKGKYQLYVVTNGVAVTQRARLRGSGLAPYFDGIFVSEETGYQKPMAAFFDYVFDRIPDATREQTMIIGDSLTADIQGGITAGITTCWFNPTHAAAPAELMPTYTIERLDQLVTLLGTKEVVRTTSK</sequence>
<proteinExistence type="predicted"/>
<dbReference type="InterPro" id="IPR006439">
    <property type="entry name" value="HAD-SF_hydro_IA"/>
</dbReference>
<dbReference type="InterPro" id="IPR023198">
    <property type="entry name" value="PGP-like_dom2"/>
</dbReference>
<dbReference type="SUPFAM" id="SSF56784">
    <property type="entry name" value="HAD-like"/>
    <property type="match status" value="1"/>
</dbReference>
<name>A0ABT6R279_9BACL</name>
<dbReference type="NCBIfam" id="TIGR01549">
    <property type="entry name" value="HAD-SF-IA-v1"/>
    <property type="match status" value="1"/>
</dbReference>
<dbReference type="NCBIfam" id="TIGR02254">
    <property type="entry name" value="YjjG_YfnB"/>
    <property type="match status" value="1"/>
</dbReference>
<dbReference type="PANTHER" id="PTHR47478:SF1">
    <property type="entry name" value="PYRIMIDINE 5'-NUCLEOTIDASE YJJG"/>
    <property type="match status" value="1"/>
</dbReference>
<dbReference type="Gene3D" id="3.40.50.1000">
    <property type="entry name" value="HAD superfamily/HAD-like"/>
    <property type="match status" value="1"/>
</dbReference>
<evidence type="ECO:0000313" key="2">
    <source>
        <dbReference type="Proteomes" id="UP001243286"/>
    </source>
</evidence>
<evidence type="ECO:0000313" key="1">
    <source>
        <dbReference type="EMBL" id="MDI3234897.1"/>
    </source>
</evidence>
<dbReference type="PANTHER" id="PTHR47478">
    <property type="match status" value="1"/>
</dbReference>
<accession>A0ABT6R279</accession>
<comment type="caution">
    <text evidence="1">The sequence shown here is derived from an EMBL/GenBank/DDBJ whole genome shotgun (WGS) entry which is preliminary data.</text>
</comment>
<protein>
    <submittedName>
        <fullName evidence="1">YjjG family noncanonical pyrimidine nucleotidase</fullName>
    </submittedName>
</protein>
<dbReference type="RefSeq" id="WP_014969194.1">
    <property type="nucleotide sequence ID" value="NZ_JASBQV010000009.1"/>
</dbReference>
<keyword evidence="2" id="KW-1185">Reference proteome</keyword>
<dbReference type="CDD" id="cd04305">
    <property type="entry name" value="HAD_Neu5Ac-Pase_like"/>
    <property type="match status" value="1"/>
</dbReference>
<dbReference type="Proteomes" id="UP001243286">
    <property type="component" value="Unassembled WGS sequence"/>
</dbReference>
<dbReference type="EMBL" id="JASBQV010000009">
    <property type="protein sequence ID" value="MDI3234897.1"/>
    <property type="molecule type" value="Genomic_DNA"/>
</dbReference>
<dbReference type="InterPro" id="IPR011951">
    <property type="entry name" value="HAD-SF_hydro_IA_YjjG/PynA"/>
</dbReference>
<dbReference type="SFLD" id="SFLDS00003">
    <property type="entry name" value="Haloacid_Dehalogenase"/>
    <property type="match status" value="1"/>
</dbReference>
<dbReference type="Pfam" id="PF13419">
    <property type="entry name" value="HAD_2"/>
    <property type="match status" value="1"/>
</dbReference>
<dbReference type="SFLD" id="SFLDG01129">
    <property type="entry name" value="C1.5:_HAD__Beta-PGM__Phosphata"/>
    <property type="match status" value="1"/>
</dbReference>
<dbReference type="InterPro" id="IPR041492">
    <property type="entry name" value="HAD_2"/>
</dbReference>
<dbReference type="InterPro" id="IPR052550">
    <property type="entry name" value="Pyrimidine_5'-ntase_YjjG"/>
</dbReference>
<reference evidence="1 2" key="1">
    <citation type="submission" date="2023-04" db="EMBL/GenBank/DDBJ databases">
        <title>Antarctic isolates genomes.</title>
        <authorList>
            <person name="Dimov S.G."/>
        </authorList>
    </citation>
    <scope>NUCLEOTIDE SEQUENCE [LARGE SCALE GENOMIC DNA]</scope>
    <source>
        <strain evidence="1 2">AL19</strain>
    </source>
</reference>
<dbReference type="InterPro" id="IPR023214">
    <property type="entry name" value="HAD_sf"/>
</dbReference>
<dbReference type="InterPro" id="IPR036412">
    <property type="entry name" value="HAD-like_sf"/>
</dbReference>
<dbReference type="Gene3D" id="1.10.150.240">
    <property type="entry name" value="Putative phosphatase, domain 2"/>
    <property type="match status" value="1"/>
</dbReference>
<organism evidence="1 2">
    <name type="scientific">Exiguobacterium antarcticum</name>
    <dbReference type="NCBI Taxonomy" id="132920"/>
    <lineage>
        <taxon>Bacteria</taxon>
        <taxon>Bacillati</taxon>
        <taxon>Bacillota</taxon>
        <taxon>Bacilli</taxon>
        <taxon>Bacillales</taxon>
        <taxon>Bacillales Family XII. Incertae Sedis</taxon>
        <taxon>Exiguobacterium</taxon>
    </lineage>
</organism>